<keyword evidence="6" id="KW-0739">Sodium transport</keyword>
<dbReference type="HOGENOM" id="CLU_2336248_0_0_1"/>
<evidence type="ECO:0000256" key="1">
    <source>
        <dbReference type="ARBA" id="ARBA00004651"/>
    </source>
</evidence>
<proteinExistence type="predicted"/>
<keyword evidence="7" id="KW-1133">Transmembrane helix</keyword>
<dbReference type="PANTHER" id="PTHR42985">
    <property type="entry name" value="SODIUM-COUPLED MONOCARBOXYLATE TRANSPORTER"/>
    <property type="match status" value="1"/>
</dbReference>
<evidence type="ECO:0000313" key="8">
    <source>
        <dbReference type="EnsemblMetazoa" id="SMAR001894-PA"/>
    </source>
</evidence>
<dbReference type="EMBL" id="JH430884">
    <property type="status" value="NOT_ANNOTATED_CDS"/>
    <property type="molecule type" value="Genomic_DNA"/>
</dbReference>
<evidence type="ECO:0000256" key="3">
    <source>
        <dbReference type="ARBA" id="ARBA00022475"/>
    </source>
</evidence>
<keyword evidence="5" id="KW-0406">Ion transport</keyword>
<evidence type="ECO:0000256" key="6">
    <source>
        <dbReference type="ARBA" id="ARBA00023201"/>
    </source>
</evidence>
<keyword evidence="2" id="KW-0813">Transport</keyword>
<evidence type="ECO:0000256" key="7">
    <source>
        <dbReference type="SAM" id="Phobius"/>
    </source>
</evidence>
<evidence type="ECO:0000256" key="4">
    <source>
        <dbReference type="ARBA" id="ARBA00023053"/>
    </source>
</evidence>
<keyword evidence="4" id="KW-0915">Sodium</keyword>
<dbReference type="AlphaFoldDB" id="T1ILQ7"/>
<evidence type="ECO:0000313" key="9">
    <source>
        <dbReference type="Proteomes" id="UP000014500"/>
    </source>
</evidence>
<protein>
    <submittedName>
        <fullName evidence="8">Uncharacterized protein</fullName>
    </submittedName>
</protein>
<reference evidence="9" key="1">
    <citation type="submission" date="2011-05" db="EMBL/GenBank/DDBJ databases">
        <authorList>
            <person name="Richards S.R."/>
            <person name="Qu J."/>
            <person name="Jiang H."/>
            <person name="Jhangiani S.N."/>
            <person name="Agravi P."/>
            <person name="Goodspeed R."/>
            <person name="Gross S."/>
            <person name="Mandapat C."/>
            <person name="Jackson L."/>
            <person name="Mathew T."/>
            <person name="Pu L."/>
            <person name="Thornton R."/>
            <person name="Saada N."/>
            <person name="Wilczek-Boney K.B."/>
            <person name="Lee S."/>
            <person name="Kovar C."/>
            <person name="Wu Y."/>
            <person name="Scherer S.E."/>
            <person name="Worley K.C."/>
            <person name="Muzny D.M."/>
            <person name="Gibbs R."/>
        </authorList>
    </citation>
    <scope>NUCLEOTIDE SEQUENCE</scope>
    <source>
        <strain evidence="9">Brora</strain>
    </source>
</reference>
<dbReference type="InterPro" id="IPR051163">
    <property type="entry name" value="Sodium:Solute_Symporter_SSF"/>
</dbReference>
<dbReference type="PhylomeDB" id="T1ILQ7"/>
<dbReference type="Proteomes" id="UP000014500">
    <property type="component" value="Unassembled WGS sequence"/>
</dbReference>
<evidence type="ECO:0000256" key="5">
    <source>
        <dbReference type="ARBA" id="ARBA00023065"/>
    </source>
</evidence>
<dbReference type="EnsemblMetazoa" id="SMAR001894-RA">
    <property type="protein sequence ID" value="SMAR001894-PA"/>
    <property type="gene ID" value="SMAR001894"/>
</dbReference>
<accession>T1ILQ7</accession>
<keyword evidence="3" id="KW-1003">Cell membrane</keyword>
<keyword evidence="7" id="KW-0472">Membrane</keyword>
<name>T1ILQ7_STRMM</name>
<evidence type="ECO:0000256" key="2">
    <source>
        <dbReference type="ARBA" id="ARBA00022448"/>
    </source>
</evidence>
<dbReference type="GO" id="GO:0006814">
    <property type="term" value="P:sodium ion transport"/>
    <property type="evidence" value="ECO:0007669"/>
    <property type="project" value="UniProtKB-KW"/>
</dbReference>
<feature type="transmembrane region" description="Helical" evidence="7">
    <location>
        <begin position="69"/>
        <end position="90"/>
    </location>
</feature>
<keyword evidence="9" id="KW-1185">Reference proteome</keyword>
<dbReference type="GO" id="GO:0015293">
    <property type="term" value="F:symporter activity"/>
    <property type="evidence" value="ECO:0007669"/>
    <property type="project" value="TreeGrafter"/>
</dbReference>
<sequence length="98" mass="10991">MANLTSLQTLDYIIVAVVAVLFLGIGFYFACLGGKQRTTREYFKGDGNMNVIPIYIECRFNRTLRVSVGLMYIFSMIVYASFFIYAPALALSQVLAIL</sequence>
<organism evidence="8 9">
    <name type="scientific">Strigamia maritima</name>
    <name type="common">European centipede</name>
    <name type="synonym">Geophilus maritimus</name>
    <dbReference type="NCBI Taxonomy" id="126957"/>
    <lineage>
        <taxon>Eukaryota</taxon>
        <taxon>Metazoa</taxon>
        <taxon>Ecdysozoa</taxon>
        <taxon>Arthropoda</taxon>
        <taxon>Myriapoda</taxon>
        <taxon>Chilopoda</taxon>
        <taxon>Pleurostigmophora</taxon>
        <taxon>Geophilomorpha</taxon>
        <taxon>Linotaeniidae</taxon>
        <taxon>Strigamia</taxon>
    </lineage>
</organism>
<keyword evidence="7" id="KW-0812">Transmembrane</keyword>
<dbReference type="PANTHER" id="PTHR42985:SF45">
    <property type="entry name" value="SODIUM_IODIDE COTRANSPORTER-LIKE"/>
    <property type="match status" value="1"/>
</dbReference>
<feature type="transmembrane region" description="Helical" evidence="7">
    <location>
        <begin position="12"/>
        <end position="34"/>
    </location>
</feature>
<dbReference type="GO" id="GO:0005886">
    <property type="term" value="C:plasma membrane"/>
    <property type="evidence" value="ECO:0007669"/>
    <property type="project" value="UniProtKB-SubCell"/>
</dbReference>
<comment type="subcellular location">
    <subcellularLocation>
        <location evidence="1">Cell membrane</location>
        <topology evidence="1">Multi-pass membrane protein</topology>
    </subcellularLocation>
</comment>
<reference evidence="8" key="2">
    <citation type="submission" date="2015-02" db="UniProtKB">
        <authorList>
            <consortium name="EnsemblMetazoa"/>
        </authorList>
    </citation>
    <scope>IDENTIFICATION</scope>
</reference>